<proteinExistence type="predicted"/>
<dbReference type="RefSeq" id="WP_324693278.1">
    <property type="nucleotide sequence ID" value="NZ_JAYMYJ010000029.1"/>
</dbReference>
<evidence type="ECO:0008006" key="3">
    <source>
        <dbReference type="Google" id="ProtNLM"/>
    </source>
</evidence>
<name>A0ABU6CTX2_9GAMM</name>
<keyword evidence="2" id="KW-1185">Reference proteome</keyword>
<dbReference type="PROSITE" id="PS51257">
    <property type="entry name" value="PROKAR_LIPOPROTEIN"/>
    <property type="match status" value="1"/>
</dbReference>
<evidence type="ECO:0000313" key="1">
    <source>
        <dbReference type="EMBL" id="MEB4590046.1"/>
    </source>
</evidence>
<reference evidence="2" key="1">
    <citation type="submission" date="2023-07" db="EMBL/GenBank/DDBJ databases">
        <title>The carbon used by Thiothrix.</title>
        <authorList>
            <person name="Chen L."/>
        </authorList>
    </citation>
    <scope>NUCLEOTIDE SEQUENCE [LARGE SCALE GENOMIC DNA]</scope>
</reference>
<protein>
    <recommendedName>
        <fullName evidence="3">Lipoprotein</fullName>
    </recommendedName>
</protein>
<organism evidence="1 2">
    <name type="scientific">Candidatus Thiothrix phosphatis</name>
    <dbReference type="NCBI Taxonomy" id="3112415"/>
    <lineage>
        <taxon>Bacteria</taxon>
        <taxon>Pseudomonadati</taxon>
        <taxon>Pseudomonadota</taxon>
        <taxon>Gammaproteobacteria</taxon>
        <taxon>Thiotrichales</taxon>
        <taxon>Thiotrichaceae</taxon>
        <taxon>Thiothrix</taxon>
    </lineage>
</organism>
<dbReference type="EMBL" id="JAYMYJ010000029">
    <property type="protein sequence ID" value="MEB4590046.1"/>
    <property type="molecule type" value="Genomic_DNA"/>
</dbReference>
<accession>A0ABU6CTX2</accession>
<comment type="caution">
    <text evidence="1">The sequence shown here is derived from an EMBL/GenBank/DDBJ whole genome shotgun (WGS) entry which is preliminary data.</text>
</comment>
<evidence type="ECO:0000313" key="2">
    <source>
        <dbReference type="Proteomes" id="UP001308005"/>
    </source>
</evidence>
<dbReference type="Proteomes" id="UP001308005">
    <property type="component" value="Unassembled WGS sequence"/>
</dbReference>
<sequence>MKWAIAIMCALLTGCATVEKEHYVEQGTKERPISCARIYSKEAKGINGKVMKSQEQVGVILNYMKGKLYLGDSLTGYECKKHISATVWNCNTPMGEAVVILGENNSATYRVVSVFELINPKWTYALCPE</sequence>
<gene>
    <name evidence="1" type="ORF">VSS37_03550</name>
</gene>